<proteinExistence type="predicted"/>
<name>A0ABW3BGU1_9ACTN</name>
<organism evidence="1 2">
    <name type="scientific">Streptomonospora algeriensis</name>
    <dbReference type="NCBI Taxonomy" id="995084"/>
    <lineage>
        <taxon>Bacteria</taxon>
        <taxon>Bacillati</taxon>
        <taxon>Actinomycetota</taxon>
        <taxon>Actinomycetes</taxon>
        <taxon>Streptosporangiales</taxon>
        <taxon>Nocardiopsidaceae</taxon>
        <taxon>Streptomonospora</taxon>
    </lineage>
</organism>
<dbReference type="EMBL" id="JBHTHR010000422">
    <property type="protein sequence ID" value="MFD0802280.1"/>
    <property type="molecule type" value="Genomic_DNA"/>
</dbReference>
<accession>A0ABW3BGU1</accession>
<protein>
    <submittedName>
        <fullName evidence="1">GNAT family N-acetyltransferase</fullName>
    </submittedName>
</protein>
<keyword evidence="2" id="KW-1185">Reference proteome</keyword>
<dbReference type="Proteomes" id="UP001596956">
    <property type="component" value="Unassembled WGS sequence"/>
</dbReference>
<evidence type="ECO:0000313" key="1">
    <source>
        <dbReference type="EMBL" id="MFD0802280.1"/>
    </source>
</evidence>
<feature type="non-terminal residue" evidence="1">
    <location>
        <position position="66"/>
    </location>
</feature>
<comment type="caution">
    <text evidence="1">The sequence shown here is derived from an EMBL/GenBank/DDBJ whole genome shotgun (WGS) entry which is preliminary data.</text>
</comment>
<evidence type="ECO:0000313" key="2">
    <source>
        <dbReference type="Proteomes" id="UP001596956"/>
    </source>
</evidence>
<gene>
    <name evidence="1" type="ORF">ACFQZU_13295</name>
</gene>
<reference evidence="2" key="1">
    <citation type="journal article" date="2019" name="Int. J. Syst. Evol. Microbiol.">
        <title>The Global Catalogue of Microorganisms (GCM) 10K type strain sequencing project: providing services to taxonomists for standard genome sequencing and annotation.</title>
        <authorList>
            <consortium name="The Broad Institute Genomics Platform"/>
            <consortium name="The Broad Institute Genome Sequencing Center for Infectious Disease"/>
            <person name="Wu L."/>
            <person name="Ma J."/>
        </authorList>
    </citation>
    <scope>NUCLEOTIDE SEQUENCE [LARGE SCALE GENOMIC DNA]</scope>
    <source>
        <strain evidence="2">CCUG 63369</strain>
    </source>
</reference>
<sequence length="66" mass="6717">MPADAAAVPIRMMHEEDVDDAAAVSLAAGGVFAEAGLALPPDDPRETLGHARWVLLADGPVRGLAA</sequence>